<dbReference type="EMBL" id="PQFZ01000005">
    <property type="protein sequence ID" value="POR52476.1"/>
    <property type="molecule type" value="Genomic_DNA"/>
</dbReference>
<protein>
    <submittedName>
        <fullName evidence="1">Uncharacterized protein</fullName>
    </submittedName>
</protein>
<proteinExistence type="predicted"/>
<evidence type="ECO:0000313" key="1">
    <source>
        <dbReference type="EMBL" id="POR52476.1"/>
    </source>
</evidence>
<sequence length="73" mass="7705">MLPGLQGAAIDFVRDAFGHLKAIGFSPDAKPLLDKSGVLADAGIVTLGDKADAFMKPARTRQWAREPGVRSLA</sequence>
<dbReference type="Gene3D" id="3.40.50.880">
    <property type="match status" value="1"/>
</dbReference>
<evidence type="ECO:0000313" key="2">
    <source>
        <dbReference type="Proteomes" id="UP000236919"/>
    </source>
</evidence>
<dbReference type="Proteomes" id="UP000236919">
    <property type="component" value="Unassembled WGS sequence"/>
</dbReference>
<comment type="caution">
    <text evidence="1">The sequence shown here is derived from an EMBL/GenBank/DDBJ whole genome shotgun (WGS) entry which is preliminary data.</text>
</comment>
<reference evidence="1 2" key="1">
    <citation type="submission" date="2018-01" db="EMBL/GenBank/DDBJ databases">
        <title>Genomic Encyclopedia of Type Strains, Phase III (KMG-III): the genomes of soil and plant-associated and newly described type strains.</title>
        <authorList>
            <person name="Whitman W."/>
        </authorList>
    </citation>
    <scope>NUCLEOTIDE SEQUENCE [LARGE SCALE GENOMIC DNA]</scope>
    <source>
        <strain evidence="1 2">1131</strain>
    </source>
</reference>
<dbReference type="RefSeq" id="WP_103718100.1">
    <property type="nucleotide sequence ID" value="NZ_PQFZ01000005.1"/>
</dbReference>
<organism evidence="1 2">
    <name type="scientific">Bosea psychrotolerans</name>
    <dbReference type="NCBI Taxonomy" id="1871628"/>
    <lineage>
        <taxon>Bacteria</taxon>
        <taxon>Pseudomonadati</taxon>
        <taxon>Pseudomonadota</taxon>
        <taxon>Alphaproteobacteria</taxon>
        <taxon>Hyphomicrobiales</taxon>
        <taxon>Boseaceae</taxon>
        <taxon>Bosea</taxon>
    </lineage>
</organism>
<name>A0A2S4MCK9_9HYPH</name>
<keyword evidence="2" id="KW-1185">Reference proteome</keyword>
<dbReference type="OrthoDB" id="9761719at2"/>
<dbReference type="AlphaFoldDB" id="A0A2S4MCK9"/>
<accession>A0A2S4MCK9</accession>
<gene>
    <name evidence="1" type="ORF">CYD53_105141</name>
</gene>
<dbReference type="InterPro" id="IPR029062">
    <property type="entry name" value="Class_I_gatase-like"/>
</dbReference>